<organism evidence="11 12">
    <name type="scientific">Candidatus Sodalis endolongispinus</name>
    <dbReference type="NCBI Taxonomy" id="2812662"/>
    <lineage>
        <taxon>Bacteria</taxon>
        <taxon>Pseudomonadati</taxon>
        <taxon>Pseudomonadota</taxon>
        <taxon>Gammaproteobacteria</taxon>
        <taxon>Enterobacterales</taxon>
        <taxon>Bruguierivoracaceae</taxon>
        <taxon>Sodalis</taxon>
    </lineage>
</organism>
<evidence type="ECO:0000259" key="8">
    <source>
        <dbReference type="Pfam" id="PF00460"/>
    </source>
</evidence>
<dbReference type="Pfam" id="PF06429">
    <property type="entry name" value="Flg_bbr_C"/>
    <property type="match status" value="1"/>
</dbReference>
<evidence type="ECO:0000256" key="6">
    <source>
        <dbReference type="RuleBase" id="RU362116"/>
    </source>
</evidence>
<gene>
    <name evidence="11" type="ORF">JZM24_11865</name>
</gene>
<dbReference type="NCBIfam" id="NF009280">
    <property type="entry name" value="PRK12640.1"/>
    <property type="match status" value="1"/>
</dbReference>
<keyword evidence="7" id="KW-0732">Signal</keyword>
<comment type="subunit">
    <text evidence="4 6">The basal body constitutes a major portion of the flagellar organelle and consists of five rings (E,L,P,S, and M) mounted on a central rod. The rod consists of about 26 subunits of FlgG in the distal portion, and FlgB, FlgC and FlgF are thought to build up the proximal portion of the rod with about 6 subunits each.</text>
</comment>
<evidence type="ECO:0000313" key="12">
    <source>
        <dbReference type="Proteomes" id="UP000811282"/>
    </source>
</evidence>
<comment type="caution">
    <text evidence="11">The sequence shown here is derived from an EMBL/GenBank/DDBJ whole genome shotgun (WGS) entry which is preliminary data.</text>
</comment>
<reference evidence="11 12" key="1">
    <citation type="journal article" date="2021" name="Genome Biol. Evol.">
        <title>The evolution of interdependence in a four-way mealybug symbiosis.</title>
        <authorList>
            <person name="Garber A.I."/>
            <person name="Kupper M."/>
            <person name="Laetsch D.R."/>
            <person name="Weldon S.R."/>
            <person name="Ladinsky M.S."/>
            <person name="Bjorkman P.J."/>
            <person name="McCutcheon J.P."/>
        </authorList>
    </citation>
    <scope>NUCLEOTIDE SEQUENCE [LARGE SCALE GENOMIC DNA]</scope>
    <source>
        <strain evidence="11">SOD</strain>
    </source>
</reference>
<comment type="subcellular location">
    <subcellularLocation>
        <location evidence="1 6">Bacterial flagellum basal body</location>
    </subcellularLocation>
</comment>
<dbReference type="InterPro" id="IPR053967">
    <property type="entry name" value="LlgE_F_G-like_D1"/>
</dbReference>
<protein>
    <recommendedName>
        <fullName evidence="5 6">Flagellar basal-body rod protein FlgF</fullName>
    </recommendedName>
</protein>
<evidence type="ECO:0000256" key="4">
    <source>
        <dbReference type="ARBA" id="ARBA00038560"/>
    </source>
</evidence>
<comment type="similarity">
    <text evidence="2 6">Belongs to the flagella basal body rod proteins family.</text>
</comment>
<evidence type="ECO:0000256" key="1">
    <source>
        <dbReference type="ARBA" id="ARBA00004117"/>
    </source>
</evidence>
<keyword evidence="3 6" id="KW-0975">Bacterial flagellum</keyword>
<dbReference type="PROSITE" id="PS00588">
    <property type="entry name" value="FLAGELLA_BB_ROD"/>
    <property type="match status" value="1"/>
</dbReference>
<dbReference type="InterPro" id="IPR019776">
    <property type="entry name" value="Flagellar_basal_body_rod_CS"/>
</dbReference>
<feature type="signal peptide" evidence="7">
    <location>
        <begin position="1"/>
        <end position="22"/>
    </location>
</feature>
<dbReference type="InterPro" id="IPR020013">
    <property type="entry name" value="Flagellar_FlgE/F/G"/>
</dbReference>
<keyword evidence="12" id="KW-1185">Reference proteome</keyword>
<dbReference type="InterPro" id="IPR001444">
    <property type="entry name" value="Flag_bb_rod_N"/>
</dbReference>
<evidence type="ECO:0000256" key="5">
    <source>
        <dbReference type="ARBA" id="ARBA00040228"/>
    </source>
</evidence>
<dbReference type="Proteomes" id="UP000811282">
    <property type="component" value="Unassembled WGS sequence"/>
</dbReference>
<name>A0ABS5YDF1_9GAMM</name>
<sequence length="252" mass="25983">MDRAIYTAMGAASAALTQQSVAANNLANAATTGFRAQLAAFRAAPVNGPTLATRTLVVPSVPGNDFSPGPINYSVNNLDVALSQHGWLAVQLPDGGEAYTRNGRIETDSEGGLRVQDYPLLVADGQPLTVPPGAAVSIGPDGTLSVLGAGDEPRTLAQIGQLKLVRAEPDSLSHDDSGLFTLTDAARAQRGAVLPPDPALRLTPGAFEGSNVSPVKTMVAMIDNASSFEMQMKVISNVNDNARAGNQLLAIG</sequence>
<keyword evidence="11" id="KW-0969">Cilium</keyword>
<dbReference type="NCBIfam" id="TIGR03506">
    <property type="entry name" value="FlgEFG_subfam"/>
    <property type="match status" value="1"/>
</dbReference>
<dbReference type="RefSeq" id="WP_215669767.1">
    <property type="nucleotide sequence ID" value="NZ_JAFJYC010000001.1"/>
</dbReference>
<evidence type="ECO:0000259" key="10">
    <source>
        <dbReference type="Pfam" id="PF22692"/>
    </source>
</evidence>
<evidence type="ECO:0000313" key="11">
    <source>
        <dbReference type="EMBL" id="MBT9432644.1"/>
    </source>
</evidence>
<dbReference type="Pfam" id="PF22692">
    <property type="entry name" value="LlgE_F_G_D1"/>
    <property type="match status" value="1"/>
</dbReference>
<evidence type="ECO:0000256" key="7">
    <source>
        <dbReference type="SAM" id="SignalP"/>
    </source>
</evidence>
<dbReference type="EMBL" id="JAFJYC010000001">
    <property type="protein sequence ID" value="MBT9432644.1"/>
    <property type="molecule type" value="Genomic_DNA"/>
</dbReference>
<proteinExistence type="inferred from homology"/>
<dbReference type="InterPro" id="IPR037925">
    <property type="entry name" value="FlgE/F/G-like"/>
</dbReference>
<evidence type="ECO:0000256" key="2">
    <source>
        <dbReference type="ARBA" id="ARBA00009677"/>
    </source>
</evidence>
<accession>A0ABS5YDF1</accession>
<dbReference type="PANTHER" id="PTHR30435">
    <property type="entry name" value="FLAGELLAR PROTEIN"/>
    <property type="match status" value="1"/>
</dbReference>
<evidence type="ECO:0000259" key="9">
    <source>
        <dbReference type="Pfam" id="PF06429"/>
    </source>
</evidence>
<dbReference type="PANTHER" id="PTHR30435:SF18">
    <property type="entry name" value="FLAGELLAR BASAL-BODY ROD PROTEIN FLGF"/>
    <property type="match status" value="1"/>
</dbReference>
<keyword evidence="11" id="KW-0966">Cell projection</keyword>
<feature type="chain" id="PRO_5047054065" description="Flagellar basal-body rod protein FlgF" evidence="7">
    <location>
        <begin position="23"/>
        <end position="252"/>
    </location>
</feature>
<feature type="domain" description="Flagellar basal-body/hook protein C-terminal" evidence="9">
    <location>
        <begin position="204"/>
        <end position="248"/>
    </location>
</feature>
<dbReference type="Pfam" id="PF00460">
    <property type="entry name" value="Flg_bb_rod"/>
    <property type="match status" value="1"/>
</dbReference>
<feature type="domain" description="Flagellar hook protein FlgE/F/G-like D1" evidence="10">
    <location>
        <begin position="85"/>
        <end position="146"/>
    </location>
</feature>
<dbReference type="SUPFAM" id="SSF117143">
    <property type="entry name" value="Flagellar hook protein flgE"/>
    <property type="match status" value="1"/>
</dbReference>
<evidence type="ECO:0000256" key="3">
    <source>
        <dbReference type="ARBA" id="ARBA00023143"/>
    </source>
</evidence>
<keyword evidence="11" id="KW-0282">Flagellum</keyword>
<feature type="domain" description="Flagellar basal body rod protein N-terminal" evidence="8">
    <location>
        <begin position="5"/>
        <end position="35"/>
    </location>
</feature>
<dbReference type="InterPro" id="IPR010930">
    <property type="entry name" value="Flg_bb/hook_C_dom"/>
</dbReference>